<reference evidence="9 10" key="1">
    <citation type="journal article" date="2019" name="Int. J. Syst. Evol. Microbiol.">
        <title>The Global Catalogue of Microorganisms (GCM) 10K type strain sequencing project: providing services to taxonomists for standard genome sequencing and annotation.</title>
        <authorList>
            <consortium name="The Broad Institute Genomics Platform"/>
            <consortium name="The Broad Institute Genome Sequencing Center for Infectious Disease"/>
            <person name="Wu L."/>
            <person name="Ma J."/>
        </authorList>
    </citation>
    <scope>NUCLEOTIDE SEQUENCE [LARGE SCALE GENOMIC DNA]</scope>
    <source>
        <strain evidence="9 10">JCM 14304</strain>
    </source>
</reference>
<evidence type="ECO:0000259" key="8">
    <source>
        <dbReference type="PROSITE" id="PS50850"/>
    </source>
</evidence>
<dbReference type="PANTHER" id="PTHR42718:SF46">
    <property type="entry name" value="BLR6921 PROTEIN"/>
    <property type="match status" value="1"/>
</dbReference>
<feature type="transmembrane region" description="Helical" evidence="7">
    <location>
        <begin position="71"/>
        <end position="94"/>
    </location>
</feature>
<protein>
    <submittedName>
        <fullName evidence="9">MFS transporter</fullName>
    </submittedName>
</protein>
<dbReference type="PROSITE" id="PS50850">
    <property type="entry name" value="MFS"/>
    <property type="match status" value="1"/>
</dbReference>
<feature type="transmembrane region" description="Helical" evidence="7">
    <location>
        <begin position="489"/>
        <end position="509"/>
    </location>
</feature>
<dbReference type="Pfam" id="PF07690">
    <property type="entry name" value="MFS_1"/>
    <property type="match status" value="1"/>
</dbReference>
<organism evidence="9 10">
    <name type="scientific">Kribbella karoonensis</name>
    <dbReference type="NCBI Taxonomy" id="324851"/>
    <lineage>
        <taxon>Bacteria</taxon>
        <taxon>Bacillati</taxon>
        <taxon>Actinomycetota</taxon>
        <taxon>Actinomycetes</taxon>
        <taxon>Propionibacteriales</taxon>
        <taxon>Kribbellaceae</taxon>
        <taxon>Kribbella</taxon>
    </lineage>
</organism>
<keyword evidence="10" id="KW-1185">Reference proteome</keyword>
<evidence type="ECO:0000256" key="2">
    <source>
        <dbReference type="ARBA" id="ARBA00022448"/>
    </source>
</evidence>
<dbReference type="InterPro" id="IPR020846">
    <property type="entry name" value="MFS_dom"/>
</dbReference>
<feature type="transmembrane region" description="Helical" evidence="7">
    <location>
        <begin position="167"/>
        <end position="186"/>
    </location>
</feature>
<keyword evidence="2" id="KW-0813">Transport</keyword>
<dbReference type="InterPro" id="IPR036259">
    <property type="entry name" value="MFS_trans_sf"/>
</dbReference>
<dbReference type="SUPFAM" id="SSF103473">
    <property type="entry name" value="MFS general substrate transporter"/>
    <property type="match status" value="1"/>
</dbReference>
<dbReference type="Gene3D" id="1.20.1250.20">
    <property type="entry name" value="MFS general substrate transporter like domains"/>
    <property type="match status" value="2"/>
</dbReference>
<feature type="transmembrane region" description="Helical" evidence="7">
    <location>
        <begin position="229"/>
        <end position="247"/>
    </location>
</feature>
<feature type="transmembrane region" description="Helical" evidence="7">
    <location>
        <begin position="359"/>
        <end position="380"/>
    </location>
</feature>
<dbReference type="CDD" id="cd17321">
    <property type="entry name" value="MFS_MMR_MDR_like"/>
    <property type="match status" value="1"/>
</dbReference>
<keyword evidence="5 7" id="KW-1133">Transmembrane helix</keyword>
<evidence type="ECO:0000256" key="4">
    <source>
        <dbReference type="ARBA" id="ARBA00022692"/>
    </source>
</evidence>
<dbReference type="PANTHER" id="PTHR42718">
    <property type="entry name" value="MAJOR FACILITATOR SUPERFAMILY MULTIDRUG TRANSPORTER MFSC"/>
    <property type="match status" value="1"/>
</dbReference>
<feature type="transmembrane region" description="Helical" evidence="7">
    <location>
        <begin position="326"/>
        <end position="347"/>
    </location>
</feature>
<feature type="transmembrane region" description="Helical" evidence="7">
    <location>
        <begin position="419"/>
        <end position="443"/>
    </location>
</feature>
<feature type="transmembrane region" description="Helical" evidence="7">
    <location>
        <begin position="455"/>
        <end position="477"/>
    </location>
</feature>
<feature type="transmembrane region" description="Helical" evidence="7">
    <location>
        <begin position="283"/>
        <end position="305"/>
    </location>
</feature>
<keyword evidence="4 7" id="KW-0812">Transmembrane</keyword>
<feature type="domain" description="Major facilitator superfamily (MFS) profile" evidence="8">
    <location>
        <begin position="72"/>
        <end position="518"/>
    </location>
</feature>
<name>A0ABN2DN75_9ACTN</name>
<feature type="transmembrane region" description="Helical" evidence="7">
    <location>
        <begin position="392"/>
        <end position="413"/>
    </location>
</feature>
<comment type="caution">
    <text evidence="9">The sequence shown here is derived from an EMBL/GenBank/DDBJ whole genome shotgun (WGS) entry which is preliminary data.</text>
</comment>
<comment type="subcellular location">
    <subcellularLocation>
        <location evidence="1">Cell membrane</location>
        <topology evidence="1">Multi-pass membrane protein</topology>
    </subcellularLocation>
</comment>
<keyword evidence="3" id="KW-1003">Cell membrane</keyword>
<dbReference type="EMBL" id="BAAAND010000004">
    <property type="protein sequence ID" value="GAA1581004.1"/>
    <property type="molecule type" value="Genomic_DNA"/>
</dbReference>
<evidence type="ECO:0000313" key="10">
    <source>
        <dbReference type="Proteomes" id="UP001500190"/>
    </source>
</evidence>
<dbReference type="Proteomes" id="UP001500190">
    <property type="component" value="Unassembled WGS sequence"/>
</dbReference>
<feature type="transmembrane region" description="Helical" evidence="7">
    <location>
        <begin position="259"/>
        <end position="277"/>
    </location>
</feature>
<dbReference type="InterPro" id="IPR011701">
    <property type="entry name" value="MFS"/>
</dbReference>
<evidence type="ECO:0000313" key="9">
    <source>
        <dbReference type="EMBL" id="GAA1581004.1"/>
    </source>
</evidence>
<evidence type="ECO:0000256" key="5">
    <source>
        <dbReference type="ARBA" id="ARBA00022989"/>
    </source>
</evidence>
<feature type="transmembrane region" description="Helical" evidence="7">
    <location>
        <begin position="138"/>
        <end position="161"/>
    </location>
</feature>
<evidence type="ECO:0000256" key="3">
    <source>
        <dbReference type="ARBA" id="ARBA00022475"/>
    </source>
</evidence>
<evidence type="ECO:0000256" key="6">
    <source>
        <dbReference type="ARBA" id="ARBA00023136"/>
    </source>
</evidence>
<accession>A0ABN2DN75</accession>
<keyword evidence="6 7" id="KW-0472">Membrane</keyword>
<feature type="transmembrane region" description="Helical" evidence="7">
    <location>
        <begin position="198"/>
        <end position="223"/>
    </location>
</feature>
<proteinExistence type="predicted"/>
<feature type="transmembrane region" description="Helical" evidence="7">
    <location>
        <begin position="114"/>
        <end position="131"/>
    </location>
</feature>
<sequence length="518" mass="53400">MLLEAFVAAIPSRYVVVETLPDPASTPLNSDCCARNGRGCLVSVTTSLDHPTTSADKERSAPPAGPAHPRAILAIILISYFLILLDNSVIFTGLPSIASALRLDAAGLSWVQDAYTLVFGGLLLLGARLGDLLGRRRVFVFGLAVFVTASFLIGVAPTGWWLIGSRALQGVGAAIVAPSALSLLTASFPEGERRSRAVAWYAATAGIGASLGLLVGGAAAEWISWRAGFFINVPLGIAMAVLAPRYLPATQRQRGRFDLLGALSATLGVGALVFGILESAGRGWGSPVVVGAMVAAAVLLAGLVVHERRTAQPILPLRLFADRRRWGAYAARALYLGAMMGFFFFTTQLMQDAFGFTPFQAGLGFLPMTAVNFAVATVLLRVVRRAGEASTLVAGVALTLAGMAWLAQVGAVGSYLEGVALPMVLIGAGQGLAFAPLTSYGIAGVRAEDAGAASGLVNTAHQLGTATGLALLVAASAGATDLTVRVSTALTWGTGLLAFCLIAAVTVIIPGRRTSATN</sequence>
<evidence type="ECO:0000256" key="1">
    <source>
        <dbReference type="ARBA" id="ARBA00004651"/>
    </source>
</evidence>
<gene>
    <name evidence="9" type="ORF">GCM10009742_26900</name>
</gene>
<evidence type="ECO:0000256" key="7">
    <source>
        <dbReference type="SAM" id="Phobius"/>
    </source>
</evidence>